<keyword evidence="4" id="KW-0547">Nucleotide-binding</keyword>
<dbReference type="SMART" id="SM00220">
    <property type="entry name" value="S_TKc"/>
    <property type="match status" value="1"/>
</dbReference>
<proteinExistence type="predicted"/>
<dbReference type="GO" id="GO:0004674">
    <property type="term" value="F:protein serine/threonine kinase activity"/>
    <property type="evidence" value="ECO:0007669"/>
    <property type="project" value="UniProtKB-KW"/>
</dbReference>
<comment type="catalytic activity">
    <reaction evidence="7">
        <text>L-threonyl-[protein] + ATP = O-phospho-L-threonyl-[protein] + ADP + H(+)</text>
        <dbReference type="Rhea" id="RHEA:46608"/>
        <dbReference type="Rhea" id="RHEA-COMP:11060"/>
        <dbReference type="Rhea" id="RHEA-COMP:11605"/>
        <dbReference type="ChEBI" id="CHEBI:15378"/>
        <dbReference type="ChEBI" id="CHEBI:30013"/>
        <dbReference type="ChEBI" id="CHEBI:30616"/>
        <dbReference type="ChEBI" id="CHEBI:61977"/>
        <dbReference type="ChEBI" id="CHEBI:456216"/>
        <dbReference type="EC" id="2.7.11.1"/>
    </reaction>
</comment>
<feature type="compositionally biased region" description="Polar residues" evidence="9">
    <location>
        <begin position="811"/>
        <end position="825"/>
    </location>
</feature>
<evidence type="ECO:0000256" key="2">
    <source>
        <dbReference type="ARBA" id="ARBA00022527"/>
    </source>
</evidence>
<reference evidence="11 12" key="1">
    <citation type="submission" date="2016-02" db="EMBL/GenBank/DDBJ databases">
        <title>Genome analysis of coral dinoflagellate symbionts highlights evolutionary adaptations to a symbiotic lifestyle.</title>
        <authorList>
            <person name="Aranda M."/>
            <person name="Li Y."/>
            <person name="Liew Y.J."/>
            <person name="Baumgarten S."/>
            <person name="Simakov O."/>
            <person name="Wilson M."/>
            <person name="Piel J."/>
            <person name="Ashoor H."/>
            <person name="Bougouffa S."/>
            <person name="Bajic V.B."/>
            <person name="Ryu T."/>
            <person name="Ravasi T."/>
            <person name="Bayer T."/>
            <person name="Micklem G."/>
            <person name="Kim H."/>
            <person name="Bhak J."/>
            <person name="Lajeunesse T.C."/>
            <person name="Voolstra C.R."/>
        </authorList>
    </citation>
    <scope>NUCLEOTIDE SEQUENCE [LARGE SCALE GENOMIC DNA]</scope>
    <source>
        <strain evidence="11 12">CCMP2467</strain>
    </source>
</reference>
<dbReference type="PROSITE" id="PS50011">
    <property type="entry name" value="PROTEIN_KINASE_DOM"/>
    <property type="match status" value="1"/>
</dbReference>
<name>A0A1Q9E8F9_SYMMI</name>
<keyword evidence="12" id="KW-1185">Reference proteome</keyword>
<dbReference type="PANTHER" id="PTHR22967">
    <property type="entry name" value="SERINE/THREONINE PROTEIN KINASE"/>
    <property type="match status" value="1"/>
</dbReference>
<dbReference type="AlphaFoldDB" id="A0A1Q9E8F9"/>
<evidence type="ECO:0000256" key="7">
    <source>
        <dbReference type="ARBA" id="ARBA00047899"/>
    </source>
</evidence>
<dbReference type="InterPro" id="IPR037019">
    <property type="entry name" value="Glyco_hydro_7_sf"/>
</dbReference>
<organism evidence="11 12">
    <name type="scientific">Symbiodinium microadriaticum</name>
    <name type="common">Dinoflagellate</name>
    <name type="synonym">Zooxanthella microadriatica</name>
    <dbReference type="NCBI Taxonomy" id="2951"/>
    <lineage>
        <taxon>Eukaryota</taxon>
        <taxon>Sar</taxon>
        <taxon>Alveolata</taxon>
        <taxon>Dinophyceae</taxon>
        <taxon>Suessiales</taxon>
        <taxon>Symbiodiniaceae</taxon>
        <taxon>Symbiodinium</taxon>
    </lineage>
</organism>
<evidence type="ECO:0000256" key="8">
    <source>
        <dbReference type="ARBA" id="ARBA00048679"/>
    </source>
</evidence>
<feature type="region of interest" description="Disordered" evidence="9">
    <location>
        <begin position="1174"/>
        <end position="1251"/>
    </location>
</feature>
<dbReference type="GO" id="GO:0005975">
    <property type="term" value="P:carbohydrate metabolic process"/>
    <property type="evidence" value="ECO:0007669"/>
    <property type="project" value="InterPro"/>
</dbReference>
<feature type="region of interest" description="Disordered" evidence="9">
    <location>
        <begin position="690"/>
        <end position="741"/>
    </location>
</feature>
<feature type="region of interest" description="Disordered" evidence="9">
    <location>
        <begin position="758"/>
        <end position="851"/>
    </location>
</feature>
<dbReference type="SUPFAM" id="SSF56112">
    <property type="entry name" value="Protein kinase-like (PK-like)"/>
    <property type="match status" value="1"/>
</dbReference>
<dbReference type="Gene3D" id="1.10.510.10">
    <property type="entry name" value="Transferase(Phosphotransferase) domain 1"/>
    <property type="match status" value="1"/>
</dbReference>
<dbReference type="Gene3D" id="3.30.200.20">
    <property type="entry name" value="Phosphorylase Kinase, domain 1"/>
    <property type="match status" value="1"/>
</dbReference>
<feature type="compositionally biased region" description="Basic residues" evidence="9">
    <location>
        <begin position="718"/>
        <end position="732"/>
    </location>
</feature>
<evidence type="ECO:0000256" key="1">
    <source>
        <dbReference type="ARBA" id="ARBA00012513"/>
    </source>
</evidence>
<dbReference type="SUPFAM" id="SSF49899">
    <property type="entry name" value="Concanavalin A-like lectins/glucanases"/>
    <property type="match status" value="1"/>
</dbReference>
<keyword evidence="2" id="KW-0723">Serine/threonine-protein kinase</keyword>
<keyword evidence="3" id="KW-0808">Transferase</keyword>
<comment type="caution">
    <text evidence="11">The sequence shown here is derived from an EMBL/GenBank/DDBJ whole genome shotgun (WGS) entry which is preliminary data.</text>
</comment>
<dbReference type="Pfam" id="PF00069">
    <property type="entry name" value="Pkinase"/>
    <property type="match status" value="1"/>
</dbReference>
<protein>
    <recommendedName>
        <fullName evidence="1">non-specific serine/threonine protein kinase</fullName>
        <ecNumber evidence="1">2.7.11.1</ecNumber>
    </recommendedName>
</protein>
<evidence type="ECO:0000256" key="5">
    <source>
        <dbReference type="ARBA" id="ARBA00022777"/>
    </source>
</evidence>
<dbReference type="EC" id="2.7.11.1" evidence="1"/>
<comment type="catalytic activity">
    <reaction evidence="8">
        <text>L-seryl-[protein] + ATP = O-phospho-L-seryl-[protein] + ADP + H(+)</text>
        <dbReference type="Rhea" id="RHEA:17989"/>
        <dbReference type="Rhea" id="RHEA-COMP:9863"/>
        <dbReference type="Rhea" id="RHEA-COMP:11604"/>
        <dbReference type="ChEBI" id="CHEBI:15378"/>
        <dbReference type="ChEBI" id="CHEBI:29999"/>
        <dbReference type="ChEBI" id="CHEBI:30616"/>
        <dbReference type="ChEBI" id="CHEBI:83421"/>
        <dbReference type="ChEBI" id="CHEBI:456216"/>
        <dbReference type="EC" id="2.7.11.1"/>
    </reaction>
</comment>
<dbReference type="PANTHER" id="PTHR22967:SF57">
    <property type="entry name" value="AUXILIN, ISOFORM A-RELATED"/>
    <property type="match status" value="1"/>
</dbReference>
<evidence type="ECO:0000313" key="11">
    <source>
        <dbReference type="EMBL" id="OLQ03707.1"/>
    </source>
</evidence>
<dbReference type="GO" id="GO:0005524">
    <property type="term" value="F:ATP binding"/>
    <property type="evidence" value="ECO:0007669"/>
    <property type="project" value="UniProtKB-KW"/>
</dbReference>
<evidence type="ECO:0000259" key="10">
    <source>
        <dbReference type="PROSITE" id="PS50011"/>
    </source>
</evidence>
<dbReference type="GO" id="GO:0005737">
    <property type="term" value="C:cytoplasm"/>
    <property type="evidence" value="ECO:0007669"/>
    <property type="project" value="TreeGrafter"/>
</dbReference>
<feature type="compositionally biased region" description="Polar residues" evidence="9">
    <location>
        <begin position="1196"/>
        <end position="1205"/>
    </location>
</feature>
<evidence type="ECO:0000256" key="9">
    <source>
        <dbReference type="SAM" id="MobiDB-lite"/>
    </source>
</evidence>
<feature type="compositionally biased region" description="Low complexity" evidence="9">
    <location>
        <begin position="762"/>
        <end position="779"/>
    </location>
</feature>
<dbReference type="InterPro" id="IPR011009">
    <property type="entry name" value="Kinase-like_dom_sf"/>
</dbReference>
<keyword evidence="6" id="KW-0067">ATP-binding</keyword>
<evidence type="ECO:0000256" key="4">
    <source>
        <dbReference type="ARBA" id="ARBA00022741"/>
    </source>
</evidence>
<evidence type="ECO:0000313" key="12">
    <source>
        <dbReference type="Proteomes" id="UP000186817"/>
    </source>
</evidence>
<sequence length="1251" mass="138010">MERLKAGYEKFREAKGHLLNEAAGPVMQKFMPVHVHLSPHSRQHSIAGRSVTESRQISEGGFAFVWLVHDAQTNEDMVLKKIRCQDKASFAMARREVQLLERLPRHPNLVQYFGDILLTEGKSREVKSPRPCYKPGWTNVATNLGDKALTFAAVRSPDPGTSESIPEFQIQEDGTWNTYFLPGATVHDKRAVTYGINDKYYLKKLRTADNSEAQNFKMLQLPGKTLIVEVDLNGAGCGCNVNFFLVSMPAAQPGEYGDYYCDGNGVGGNFCPEFDTNEMNQHALQITNHNCWEPWSRQTCDGDGDPEMKFYPGEFGPGDWNKIDTNQKFFFSVQMKEVISGDSDPANHLIVETRAWQGAGRVVKKQMGGVNSPMNGMWGNLAKGMVLVIDYWESQDLTWLDGAACHAPSHCSGNKATISNMQLIKNDNPSLSASCPAKEGYSCDWADQEGACDNDDATEGWCRCCCTKCSSVGLLFEFCSGGHLLNFLDKHEGRLSEKLIVETLSEVVAGVAVLHSFLPPVQHRDLKVENVLRGSDGHWKLLDFGSWSDERLEPGSLDKPALSALQEQIDKYTTMIYRPPEMVDFFAEFPISEKVDVWMIGCILYTLMFYRHPFQDESPLAIANARYPWPSTPEHSEKLRDLTHWLLARDPSHRPDAASLLSLLVCFDEAEVTPPKAVLEKSEKFRRLYEPGKSCREPREPQSPSAGSDALAGDSERKRSKPHKHRQTSKKKAQAETLPDEGWPAAVSPELQWANFDGFHQEPSSAGSASPSRSEAPGRGAWAHFEEERTRPMEVAPDPVSASIPPDPWSAWSSPTHEPSTGSQSPVKAPNVVVKPPDWAGRGSVASERTDAGWPLDSVEVSAWPEMPEQEICGPYWYHAVSKMPQRQHHPIVFGKRTASSFAHFVAGYVCAGYHVDMVSTNAAFLLWLAGLVYALVTPWTVAEHADKAWILMLSAFCNFFAVATTRFNDSGFTSGLAFWLPPFFFCNFLLLLVGALPTMLLEGCLCGYFVASSQTAPVTMGVCCLLALAAVFFYDVWAWMPKLGHLGGAGSSEGFDSSYQRAGLLPTAFAVPFVLSASSTPLLNALGLPIVQTAGQAADNWEINCFSCVSVCLGSELRQPFKTEAEWSTGSGQSEDVGFRLAKCWQSKGGSFRNGGQLALRLTLDKHTCWNWRDSGPRNSDADPGSPGRAPWPVSASQGIQTLQAPRWPAEDRSKAPALADPWSSVLSPEGSPKATRHGQKPAFAWAAFD</sequence>
<dbReference type="EMBL" id="LSRX01000229">
    <property type="protein sequence ID" value="OLQ03707.1"/>
    <property type="molecule type" value="Genomic_DNA"/>
</dbReference>
<evidence type="ECO:0000256" key="6">
    <source>
        <dbReference type="ARBA" id="ARBA00022840"/>
    </source>
</evidence>
<accession>A0A1Q9E8F9</accession>
<dbReference type="GO" id="GO:0004553">
    <property type="term" value="F:hydrolase activity, hydrolyzing O-glycosyl compounds"/>
    <property type="evidence" value="ECO:0007669"/>
    <property type="project" value="InterPro"/>
</dbReference>
<dbReference type="InterPro" id="IPR000719">
    <property type="entry name" value="Prot_kinase_dom"/>
</dbReference>
<dbReference type="Proteomes" id="UP000186817">
    <property type="component" value="Unassembled WGS sequence"/>
</dbReference>
<dbReference type="InterPro" id="IPR013320">
    <property type="entry name" value="ConA-like_dom_sf"/>
</dbReference>
<dbReference type="OrthoDB" id="248923at2759"/>
<evidence type="ECO:0000256" key="3">
    <source>
        <dbReference type="ARBA" id="ARBA00022679"/>
    </source>
</evidence>
<keyword evidence="5 11" id="KW-0418">Kinase</keyword>
<feature type="domain" description="Protein kinase" evidence="10">
    <location>
        <begin position="348"/>
        <end position="667"/>
    </location>
</feature>
<gene>
    <name evidence="11" type="primary">ARK1</name>
    <name evidence="11" type="ORF">AK812_SmicGene13313</name>
</gene>
<feature type="compositionally biased region" description="Low complexity" evidence="9">
    <location>
        <begin position="826"/>
        <end position="837"/>
    </location>
</feature>
<dbReference type="Gene3D" id="2.70.100.10">
    <property type="entry name" value="Glycoside hydrolase, family 7, domain"/>
    <property type="match status" value="1"/>
</dbReference>
<feature type="compositionally biased region" description="Basic and acidic residues" evidence="9">
    <location>
        <begin position="690"/>
        <end position="700"/>
    </location>
</feature>